<dbReference type="InterPro" id="IPR005123">
    <property type="entry name" value="Oxoglu/Fe-dep_dioxygenase_dom"/>
</dbReference>
<dbReference type="OrthoDB" id="288590at2759"/>
<dbReference type="PROSITE" id="PS51471">
    <property type="entry name" value="FE2OG_OXY"/>
    <property type="match status" value="1"/>
</dbReference>
<keyword evidence="2" id="KW-0408">Iron</keyword>
<dbReference type="Pfam" id="PF03171">
    <property type="entry name" value="2OG-FeII_Oxy"/>
    <property type="match status" value="1"/>
</dbReference>
<proteinExistence type="inferred from homology"/>
<accession>A0A7U2NP79</accession>
<sequence length="270" mass="30483">MNTNSSSEKFAALEIIDYEALKRKDPIEIEKLIHAGRTVGMFHLDLRGPSTKAIFEDMPVVFDTAQSFFRLPPNSVEKVESLREGMERGYHAGKGFEYYEIARDEFQLGKWVLPATFRPQERRIARTVQIFNNSVQTILSELCAAEDIHISELGDDPTIPSDTALKIVYKPPIHDAGKVIHPWHTDFGLITLLWYDEETTQIPIYDGDGSQTQEWQTVPVVEGCVLINIADCLASKSGGRLHSTTHRVVAPPGAKRTRNGIIYLLRPYNM</sequence>
<keyword evidence="5" id="KW-1185">Reference proteome</keyword>
<protein>
    <recommendedName>
        <fullName evidence="3">Fe2OG dioxygenase domain-containing protein</fullName>
    </recommendedName>
</protein>
<reference evidence="5" key="1">
    <citation type="journal article" date="2021" name="BMC Genomics">
        <title>Chromosome-level genome assembly and manually-curated proteome of model necrotroph Parastagonospora nodorum Sn15 reveals a genome-wide trove of candidate effector homologs, and redundancy of virulence-related functions within an accessory chromosome.</title>
        <authorList>
            <person name="Bertazzoni S."/>
            <person name="Jones D.A.B."/>
            <person name="Phan H.T."/>
            <person name="Tan K.-C."/>
            <person name="Hane J.K."/>
        </authorList>
    </citation>
    <scope>NUCLEOTIDE SEQUENCE [LARGE SCALE GENOMIC DNA]</scope>
    <source>
        <strain evidence="5">SN15 / ATCC MYA-4574 / FGSC 10173)</strain>
    </source>
</reference>
<dbReference type="EMBL" id="CP069040">
    <property type="protein sequence ID" value="QRD05490.1"/>
    <property type="molecule type" value="Genomic_DNA"/>
</dbReference>
<feature type="domain" description="Fe2OG dioxygenase" evidence="3">
    <location>
        <begin position="160"/>
        <end position="267"/>
    </location>
</feature>
<dbReference type="SUPFAM" id="SSF51197">
    <property type="entry name" value="Clavaminate synthase-like"/>
    <property type="match status" value="1"/>
</dbReference>
<dbReference type="InterPro" id="IPR027443">
    <property type="entry name" value="IPNS-like_sf"/>
</dbReference>
<dbReference type="InterPro" id="IPR044861">
    <property type="entry name" value="IPNS-like_FE2OG_OXY"/>
</dbReference>
<evidence type="ECO:0000259" key="3">
    <source>
        <dbReference type="PROSITE" id="PS51471"/>
    </source>
</evidence>
<dbReference type="Gene3D" id="2.60.120.330">
    <property type="entry name" value="B-lactam Antibiotic, Isopenicillin N Synthase, Chain"/>
    <property type="match status" value="1"/>
</dbReference>
<gene>
    <name evidence="4" type="ORF">JI435_154290</name>
</gene>
<dbReference type="GO" id="GO:0016491">
    <property type="term" value="F:oxidoreductase activity"/>
    <property type="evidence" value="ECO:0007669"/>
    <property type="project" value="UniProtKB-KW"/>
</dbReference>
<organism evidence="4 5">
    <name type="scientific">Phaeosphaeria nodorum (strain SN15 / ATCC MYA-4574 / FGSC 10173)</name>
    <name type="common">Glume blotch fungus</name>
    <name type="synonym">Parastagonospora nodorum</name>
    <dbReference type="NCBI Taxonomy" id="321614"/>
    <lineage>
        <taxon>Eukaryota</taxon>
        <taxon>Fungi</taxon>
        <taxon>Dikarya</taxon>
        <taxon>Ascomycota</taxon>
        <taxon>Pezizomycotina</taxon>
        <taxon>Dothideomycetes</taxon>
        <taxon>Pleosporomycetidae</taxon>
        <taxon>Pleosporales</taxon>
        <taxon>Pleosporineae</taxon>
        <taxon>Phaeosphaeriaceae</taxon>
        <taxon>Parastagonospora</taxon>
    </lineage>
</organism>
<evidence type="ECO:0000313" key="5">
    <source>
        <dbReference type="Proteomes" id="UP000663193"/>
    </source>
</evidence>
<dbReference type="PANTHER" id="PTHR47990">
    <property type="entry name" value="2-OXOGLUTARATE (2OG) AND FE(II)-DEPENDENT OXYGENASE SUPERFAMILY PROTEIN-RELATED"/>
    <property type="match status" value="1"/>
</dbReference>
<dbReference type="GO" id="GO:0046872">
    <property type="term" value="F:metal ion binding"/>
    <property type="evidence" value="ECO:0007669"/>
    <property type="project" value="UniProtKB-KW"/>
</dbReference>
<dbReference type="VEuPathDB" id="FungiDB:JI435_154290"/>
<keyword evidence="2" id="KW-0479">Metal-binding</keyword>
<keyword evidence="2" id="KW-0560">Oxidoreductase</keyword>
<name>A0A7U2NP79_PHANO</name>
<comment type="similarity">
    <text evidence="1 2">Belongs to the iron/ascorbate-dependent oxidoreductase family.</text>
</comment>
<dbReference type="InterPro" id="IPR050231">
    <property type="entry name" value="Iron_ascorbate_oxido_reductase"/>
</dbReference>
<dbReference type="AlphaFoldDB" id="A0A7U2NP79"/>
<evidence type="ECO:0000256" key="1">
    <source>
        <dbReference type="ARBA" id="ARBA00008056"/>
    </source>
</evidence>
<evidence type="ECO:0000256" key="2">
    <source>
        <dbReference type="RuleBase" id="RU003682"/>
    </source>
</evidence>
<dbReference type="Proteomes" id="UP000663193">
    <property type="component" value="Chromosome 18"/>
</dbReference>
<evidence type="ECO:0000313" key="4">
    <source>
        <dbReference type="EMBL" id="QRD05490.1"/>
    </source>
</evidence>